<dbReference type="InterPro" id="IPR004843">
    <property type="entry name" value="Calcineurin-like_PHP"/>
</dbReference>
<keyword evidence="1" id="KW-0479">Metal-binding</keyword>
<sequence>MKRRSFVKKAVYGGVGLGVLSGWYTWQVEPFWLEFVTKKMPIKNLPQALEGKTLMQISDVHVGNRFDYQYIIDSFKKAQELKPDFVVYTGDYVSYETEEQLKQLKEVLKYTVKGELGTLGVLGNHDYGKNWAEHHVANAITDMLESSGVSMLRNTQKEIEGLNFIGFDDYWGVNFNPVKAMQDYSASKATIALCHNPDVCDLNVWGNFKSWILSGHTHGGQCKPPFLPPPMLPVKNKKYSAGEIDLQDGRTLYINRALGHLWQVRFNVRPEITVFELTKSLF</sequence>
<evidence type="ECO:0000313" key="5">
    <source>
        <dbReference type="Proteomes" id="UP001497602"/>
    </source>
</evidence>
<evidence type="ECO:0000256" key="2">
    <source>
        <dbReference type="ARBA" id="ARBA00022801"/>
    </source>
</evidence>
<reference evidence="4 5" key="1">
    <citation type="submission" date="2024-05" db="EMBL/GenBank/DDBJ databases">
        <authorList>
            <person name="Duchaud E."/>
        </authorList>
    </citation>
    <scope>NUCLEOTIDE SEQUENCE [LARGE SCALE GENOMIC DNA]</scope>
    <source>
        <strain evidence="4">Ena-SAMPLE-TAB-13-05-2024-13:56:06:370-140305</strain>
    </source>
</reference>
<dbReference type="RefSeq" id="WP_348737765.1">
    <property type="nucleotide sequence ID" value="NZ_CAXJRC010000011.1"/>
</dbReference>
<dbReference type="PANTHER" id="PTHR31302">
    <property type="entry name" value="TRANSMEMBRANE PROTEIN WITH METALLOPHOSPHOESTERASE DOMAIN-RELATED"/>
    <property type="match status" value="1"/>
</dbReference>
<evidence type="ECO:0000256" key="1">
    <source>
        <dbReference type="ARBA" id="ARBA00022723"/>
    </source>
</evidence>
<proteinExistence type="predicted"/>
<comment type="caution">
    <text evidence="4">The sequence shown here is derived from an EMBL/GenBank/DDBJ whole genome shotgun (WGS) entry which is preliminary data.</text>
</comment>
<dbReference type="SUPFAM" id="SSF56300">
    <property type="entry name" value="Metallo-dependent phosphatases"/>
    <property type="match status" value="1"/>
</dbReference>
<gene>
    <name evidence="4" type="ORF">T190115A13A_10094</name>
</gene>
<evidence type="ECO:0000259" key="3">
    <source>
        <dbReference type="Pfam" id="PF00149"/>
    </source>
</evidence>
<keyword evidence="2" id="KW-0378">Hydrolase</keyword>
<feature type="domain" description="Calcineurin-like phosphoesterase" evidence="3">
    <location>
        <begin position="54"/>
        <end position="219"/>
    </location>
</feature>
<dbReference type="PANTHER" id="PTHR31302:SF31">
    <property type="entry name" value="PHOSPHODIESTERASE YAEI"/>
    <property type="match status" value="1"/>
</dbReference>
<keyword evidence="5" id="KW-1185">Reference proteome</keyword>
<evidence type="ECO:0000313" key="4">
    <source>
        <dbReference type="EMBL" id="CAL2105938.1"/>
    </source>
</evidence>
<dbReference type="Proteomes" id="UP001497602">
    <property type="component" value="Unassembled WGS sequence"/>
</dbReference>
<dbReference type="Gene3D" id="3.60.21.10">
    <property type="match status" value="1"/>
</dbReference>
<organism evidence="4 5">
    <name type="scientific">Tenacibaculum vairaonense</name>
    <dbReference type="NCBI Taxonomy" id="3137860"/>
    <lineage>
        <taxon>Bacteria</taxon>
        <taxon>Pseudomonadati</taxon>
        <taxon>Bacteroidota</taxon>
        <taxon>Flavobacteriia</taxon>
        <taxon>Flavobacteriales</taxon>
        <taxon>Flavobacteriaceae</taxon>
        <taxon>Tenacibaculum</taxon>
    </lineage>
</organism>
<dbReference type="InterPro" id="IPR029052">
    <property type="entry name" value="Metallo-depent_PP-like"/>
</dbReference>
<dbReference type="InterPro" id="IPR051158">
    <property type="entry name" value="Metallophosphoesterase_sf"/>
</dbReference>
<dbReference type="Pfam" id="PF00149">
    <property type="entry name" value="Metallophos"/>
    <property type="match status" value="1"/>
</dbReference>
<dbReference type="EMBL" id="CAXJRC010000011">
    <property type="protein sequence ID" value="CAL2105938.1"/>
    <property type="molecule type" value="Genomic_DNA"/>
</dbReference>
<name>A0ABM9PJX0_9FLAO</name>
<protein>
    <submittedName>
        <fullName evidence="4">Metallophos domain-containing protein</fullName>
    </submittedName>
</protein>
<accession>A0ABM9PJX0</accession>